<evidence type="ECO:0000256" key="1">
    <source>
        <dbReference type="SAM" id="Phobius"/>
    </source>
</evidence>
<accession>A0A1H9V4A9</accession>
<dbReference type="InterPro" id="IPR005325">
    <property type="entry name" value="DUF308_memb"/>
</dbReference>
<dbReference type="OrthoDB" id="1849785at2"/>
<dbReference type="AlphaFoldDB" id="A0A1H9V4A9"/>
<organism evidence="2 3">
    <name type="scientific">Butyrivibrio fibrisolvens</name>
    <dbReference type="NCBI Taxonomy" id="831"/>
    <lineage>
        <taxon>Bacteria</taxon>
        <taxon>Bacillati</taxon>
        <taxon>Bacillota</taxon>
        <taxon>Clostridia</taxon>
        <taxon>Lachnospirales</taxon>
        <taxon>Lachnospiraceae</taxon>
        <taxon>Butyrivibrio</taxon>
    </lineage>
</organism>
<feature type="transmembrane region" description="Helical" evidence="1">
    <location>
        <begin position="32"/>
        <end position="54"/>
    </location>
</feature>
<keyword evidence="1" id="KW-1133">Transmembrane helix</keyword>
<evidence type="ECO:0000313" key="3">
    <source>
        <dbReference type="Proteomes" id="UP000182584"/>
    </source>
</evidence>
<gene>
    <name evidence="2" type="ORF">SAMN04487884_12131</name>
</gene>
<feature type="transmembrane region" description="Helical" evidence="1">
    <location>
        <begin position="91"/>
        <end position="110"/>
    </location>
</feature>
<keyword evidence="1" id="KW-0472">Membrane</keyword>
<dbReference type="Pfam" id="PF03729">
    <property type="entry name" value="DUF308"/>
    <property type="match status" value="1"/>
</dbReference>
<proteinExistence type="predicted"/>
<dbReference type="Proteomes" id="UP000182584">
    <property type="component" value="Unassembled WGS sequence"/>
</dbReference>
<dbReference type="EMBL" id="FOGJ01000021">
    <property type="protein sequence ID" value="SES16555.1"/>
    <property type="molecule type" value="Genomic_DNA"/>
</dbReference>
<feature type="transmembrane region" description="Helical" evidence="1">
    <location>
        <begin position="122"/>
        <end position="141"/>
    </location>
</feature>
<dbReference type="RefSeq" id="WP_027207406.1">
    <property type="nucleotide sequence ID" value="NZ_FOGJ01000021.1"/>
</dbReference>
<evidence type="ECO:0000313" key="2">
    <source>
        <dbReference type="EMBL" id="SES16555.1"/>
    </source>
</evidence>
<name>A0A1H9V4A9_BUTFI</name>
<keyword evidence="1" id="KW-0812">Transmembrane</keyword>
<dbReference type="eggNOG" id="ENOG5032SX4">
    <property type="taxonomic scope" value="Bacteria"/>
</dbReference>
<protein>
    <submittedName>
        <fullName evidence="2">Uncharacterized protein</fullName>
    </submittedName>
</protein>
<sequence>MTKWQKLRNILLAASMILIGAAMLVFGEKAYMGIIGIFSLTLEIMGLRMLWFYFRMARHMVGGRNILFRGILFFDFGIFTGSLVWVPRAYVLMYLAGTLAFSGVVDLLGANESRRIQSSWRFKTFQGVVKILFSIICLIFMRSGARVVYICAVGFIFSAVMNIANTFRRQQVITID</sequence>
<feature type="transmembrane region" description="Helical" evidence="1">
    <location>
        <begin position="7"/>
        <end position="26"/>
    </location>
</feature>
<feature type="transmembrane region" description="Helical" evidence="1">
    <location>
        <begin position="66"/>
        <end position="85"/>
    </location>
</feature>
<reference evidence="2 3" key="1">
    <citation type="submission" date="2016-10" db="EMBL/GenBank/DDBJ databases">
        <authorList>
            <person name="de Groot N.N."/>
        </authorList>
    </citation>
    <scope>NUCLEOTIDE SEQUENCE [LARGE SCALE GENOMIC DNA]</scope>
    <source>
        <strain evidence="2 3">AR40</strain>
    </source>
</reference>
<feature type="transmembrane region" description="Helical" evidence="1">
    <location>
        <begin position="147"/>
        <end position="167"/>
    </location>
</feature>